<name>A0A225WPN5_9STRA</name>
<protein>
    <submittedName>
        <fullName evidence="1">Uncharacterized protein</fullName>
    </submittedName>
</protein>
<organism evidence="1 2">
    <name type="scientific">Phytophthora megakarya</name>
    <dbReference type="NCBI Taxonomy" id="4795"/>
    <lineage>
        <taxon>Eukaryota</taxon>
        <taxon>Sar</taxon>
        <taxon>Stramenopiles</taxon>
        <taxon>Oomycota</taxon>
        <taxon>Peronosporomycetes</taxon>
        <taxon>Peronosporales</taxon>
        <taxon>Peronosporaceae</taxon>
        <taxon>Phytophthora</taxon>
    </lineage>
</organism>
<dbReference type="AlphaFoldDB" id="A0A225WPN5"/>
<dbReference type="EMBL" id="NBNE01000511">
    <property type="protein sequence ID" value="OWZ18957.1"/>
    <property type="molecule type" value="Genomic_DNA"/>
</dbReference>
<reference evidence="2" key="1">
    <citation type="submission" date="2017-03" db="EMBL/GenBank/DDBJ databases">
        <title>Phytopthora megakarya and P. palmivora, two closely related causual agents of cacao black pod achieved similar genome size and gene model numbers by different mechanisms.</title>
        <authorList>
            <person name="Ali S."/>
            <person name="Shao J."/>
            <person name="Larry D.J."/>
            <person name="Kronmiller B."/>
            <person name="Shen D."/>
            <person name="Strem M.D."/>
            <person name="Melnick R.L."/>
            <person name="Guiltinan M.J."/>
            <person name="Tyler B.M."/>
            <person name="Meinhardt L.W."/>
            <person name="Bailey B.A."/>
        </authorList>
    </citation>
    <scope>NUCLEOTIDE SEQUENCE [LARGE SCALE GENOMIC DNA]</scope>
    <source>
        <strain evidence="2">zdho120</strain>
    </source>
</reference>
<accession>A0A225WPN5</accession>
<evidence type="ECO:0000313" key="2">
    <source>
        <dbReference type="Proteomes" id="UP000198211"/>
    </source>
</evidence>
<comment type="caution">
    <text evidence="1">The sequence shown here is derived from an EMBL/GenBank/DDBJ whole genome shotgun (WGS) entry which is preliminary data.</text>
</comment>
<dbReference type="Proteomes" id="UP000198211">
    <property type="component" value="Unassembled WGS sequence"/>
</dbReference>
<gene>
    <name evidence="1" type="ORF">PHMEG_0006872</name>
</gene>
<dbReference type="STRING" id="4795.A0A225WPN5"/>
<proteinExistence type="predicted"/>
<evidence type="ECO:0000313" key="1">
    <source>
        <dbReference type="EMBL" id="OWZ18957.1"/>
    </source>
</evidence>
<dbReference type="OrthoDB" id="127943at2759"/>
<sequence length="231" mass="26255">MHMHTWLLAEGLPSLPVRYYDLVKDVGCDVMDSYPYKEVEICLNWRITSTPSHRLVADNPEYRFAGFQTMSGSIKRTHNMGALAVDAALHYRIMGQVVEASVATIFLLINFLNAQWCCLVIKVQAKRIYRYVLLNQASFKNPCMTIATHRKISGLQDYAFVSQNNPVSFNAFSSGVYVCWVFVRIAIQGLKVDIADKLLPRRRFKLCYCQKTAQRFALDPTMASVPPATDD</sequence>
<keyword evidence="2" id="KW-1185">Reference proteome</keyword>